<dbReference type="RefSeq" id="WP_034565400.1">
    <property type="nucleotide sequence ID" value="NZ_CAMCCI010000044.1"/>
</dbReference>
<evidence type="ECO:0000313" key="1">
    <source>
        <dbReference type="EMBL" id="TLE09560.1"/>
    </source>
</evidence>
<comment type="caution">
    <text evidence="1">The sequence shown here is derived from an EMBL/GenBank/DDBJ whole genome shotgun (WGS) entry which is preliminary data.</text>
</comment>
<protein>
    <submittedName>
        <fullName evidence="1">Uncharacterized protein</fullName>
    </submittedName>
</protein>
<name>A0A4U8U745_9HELI</name>
<proteinExistence type="predicted"/>
<accession>A0A4U8U745</accession>
<dbReference type="Proteomes" id="UP000029857">
    <property type="component" value="Unassembled WGS sequence"/>
</dbReference>
<sequence length="63" mass="7157">MHPHCICRLRKSKRQGNTRDGNICAGLKLDGISYAGATQDNELELAQTRMRFFNRLDQDMSSS</sequence>
<organism evidence="1 2">
    <name type="scientific">Helicobacter bilis</name>
    <dbReference type="NCBI Taxonomy" id="37372"/>
    <lineage>
        <taxon>Bacteria</taxon>
        <taxon>Pseudomonadati</taxon>
        <taxon>Campylobacterota</taxon>
        <taxon>Epsilonproteobacteria</taxon>
        <taxon>Campylobacterales</taxon>
        <taxon>Helicobacteraceae</taxon>
        <taxon>Helicobacter</taxon>
    </lineage>
</organism>
<dbReference type="EMBL" id="JRPJ02000028">
    <property type="protein sequence ID" value="TLE09560.1"/>
    <property type="molecule type" value="Genomic_DNA"/>
</dbReference>
<dbReference type="AlphaFoldDB" id="A0A4U8U745"/>
<evidence type="ECO:0000313" key="2">
    <source>
        <dbReference type="Proteomes" id="UP000029857"/>
    </source>
</evidence>
<gene>
    <name evidence="1" type="ORF">LS79_007670</name>
</gene>
<reference evidence="1 2" key="1">
    <citation type="journal article" date="2014" name="Genome Announc.">
        <title>Draft genome sequences of eight enterohepatic helicobacter species isolated from both laboratory and wild rodents.</title>
        <authorList>
            <person name="Sheh A."/>
            <person name="Shen Z."/>
            <person name="Fox J.G."/>
        </authorList>
    </citation>
    <scope>NUCLEOTIDE SEQUENCE [LARGE SCALE GENOMIC DNA]</scope>
    <source>
        <strain evidence="1 2">ATCC 49320</strain>
    </source>
</reference>